<evidence type="ECO:0000313" key="3">
    <source>
        <dbReference type="EMBL" id="KAK4033912.1"/>
    </source>
</evidence>
<reference evidence="4" key="1">
    <citation type="journal article" date="2023" name="Mol. Phylogenet. Evol.">
        <title>Genome-scale phylogeny and comparative genomics of the fungal order Sordariales.</title>
        <authorList>
            <person name="Hensen N."/>
            <person name="Bonometti L."/>
            <person name="Westerberg I."/>
            <person name="Brannstrom I.O."/>
            <person name="Guillou S."/>
            <person name="Cros-Aarteil S."/>
            <person name="Calhoun S."/>
            <person name="Haridas S."/>
            <person name="Kuo A."/>
            <person name="Mondo S."/>
            <person name="Pangilinan J."/>
            <person name="Riley R."/>
            <person name="LaButti K."/>
            <person name="Andreopoulos B."/>
            <person name="Lipzen A."/>
            <person name="Chen C."/>
            <person name="Yan M."/>
            <person name="Daum C."/>
            <person name="Ng V."/>
            <person name="Clum A."/>
            <person name="Steindorff A."/>
            <person name="Ohm R.A."/>
            <person name="Martin F."/>
            <person name="Silar P."/>
            <person name="Natvig D.O."/>
            <person name="Lalanne C."/>
            <person name="Gautier V."/>
            <person name="Ament-Velasquez S.L."/>
            <person name="Kruys A."/>
            <person name="Hutchinson M.I."/>
            <person name="Powell A.J."/>
            <person name="Barry K."/>
            <person name="Miller A.N."/>
            <person name="Grigoriev I.V."/>
            <person name="Debuchy R."/>
            <person name="Gladieux P."/>
            <person name="Hiltunen Thoren M."/>
            <person name="Johannesson H."/>
        </authorList>
    </citation>
    <scope>NUCLEOTIDE SEQUENCE [LARGE SCALE GENOMIC DNA]</scope>
    <source>
        <strain evidence="4">CBS 284.82</strain>
    </source>
</reference>
<organism evidence="3 4">
    <name type="scientific">Parachaetomium inaequale</name>
    <dbReference type="NCBI Taxonomy" id="2588326"/>
    <lineage>
        <taxon>Eukaryota</taxon>
        <taxon>Fungi</taxon>
        <taxon>Dikarya</taxon>
        <taxon>Ascomycota</taxon>
        <taxon>Pezizomycotina</taxon>
        <taxon>Sordariomycetes</taxon>
        <taxon>Sordariomycetidae</taxon>
        <taxon>Sordariales</taxon>
        <taxon>Chaetomiaceae</taxon>
        <taxon>Parachaetomium</taxon>
    </lineage>
</organism>
<keyword evidence="3" id="KW-0418">Kinase</keyword>
<dbReference type="EC" id="2.7.1.172" evidence="1"/>
<dbReference type="GO" id="GO:0016301">
    <property type="term" value="F:kinase activity"/>
    <property type="evidence" value="ECO:0007669"/>
    <property type="project" value="UniProtKB-KW"/>
</dbReference>
<comment type="catalytic activity">
    <reaction evidence="2">
        <text>N(6)-D-ribulosyl-L-lysyl-[protein] + ATP = N(6)-(3-O-phospho-D-ribulosyl)-L-lysyl-[protein] + ADP + H(+)</text>
        <dbReference type="Rhea" id="RHEA:48432"/>
        <dbReference type="Rhea" id="RHEA-COMP:12103"/>
        <dbReference type="Rhea" id="RHEA-COMP:12104"/>
        <dbReference type="ChEBI" id="CHEBI:15378"/>
        <dbReference type="ChEBI" id="CHEBI:30616"/>
        <dbReference type="ChEBI" id="CHEBI:90418"/>
        <dbReference type="ChEBI" id="CHEBI:90420"/>
        <dbReference type="ChEBI" id="CHEBI:456216"/>
        <dbReference type="EC" id="2.7.1.172"/>
    </reaction>
    <physiologicalReaction direction="left-to-right" evidence="2">
        <dbReference type="Rhea" id="RHEA:48433"/>
    </physiologicalReaction>
</comment>
<dbReference type="Gene3D" id="3.90.1200.10">
    <property type="match status" value="1"/>
</dbReference>
<keyword evidence="3" id="KW-0808">Transferase</keyword>
<proteinExistence type="predicted"/>
<dbReference type="InterPro" id="IPR016477">
    <property type="entry name" value="Fructo-/Ketosamine-3-kinase"/>
</dbReference>
<dbReference type="EMBL" id="MU854503">
    <property type="protein sequence ID" value="KAK4033912.1"/>
    <property type="molecule type" value="Genomic_DNA"/>
</dbReference>
<dbReference type="SUPFAM" id="SSF56112">
    <property type="entry name" value="Protein kinase-like (PK-like)"/>
    <property type="match status" value="1"/>
</dbReference>
<evidence type="ECO:0000256" key="2">
    <source>
        <dbReference type="ARBA" id="ARBA00048655"/>
    </source>
</evidence>
<protein>
    <recommendedName>
        <fullName evidence="1">protein-ribulosamine 3-kinase</fullName>
        <ecNumber evidence="1">2.7.1.172</ecNumber>
    </recommendedName>
</protein>
<name>A0AAN6SNK3_9PEZI</name>
<gene>
    <name evidence="3" type="ORF">C8A01DRAFT_19204</name>
</gene>
<dbReference type="PANTHER" id="PTHR12149">
    <property type="entry name" value="FRUCTOSAMINE 3 KINASE-RELATED PROTEIN"/>
    <property type="match status" value="1"/>
</dbReference>
<dbReference type="InterPro" id="IPR011009">
    <property type="entry name" value="Kinase-like_dom_sf"/>
</dbReference>
<dbReference type="PANTHER" id="PTHR12149:SF8">
    <property type="entry name" value="PROTEIN-RIBULOSAMINE 3-KINASE"/>
    <property type="match status" value="1"/>
</dbReference>
<accession>A0AAN6SNK3</accession>
<dbReference type="Proteomes" id="UP001303115">
    <property type="component" value="Unassembled WGS sequence"/>
</dbReference>
<dbReference type="AlphaFoldDB" id="A0AAN6SNK3"/>
<sequence>MNSNGSEGVEFGNGNNKVDPAVLAALPEGCTVVSTAAHGKSFWAKTSRIHVELADGIRQSFFIKVISNDTGRNMMHSEFESMKAIHGIVPDFAPRPVAWGTFRSDAETHFYLCEFRDFGDEMPVPDDFTARLAKLHQNSQSPNGKFGFHVTTYAGNLPQLVGWESSWETFFAKSLRHALDLEIKAKGPDPELDALLPILFNRVIPRLLRPLETNGRSVKPSLVHGDLWYANSGIDRETGGSIIFDACCFYAHNEYEFGQWRPACNRFGETYLTAYQKHVGKSAPVEDYDGRIDLYKLRFNTHVSALFFDNMVLREQYVSGSLSLCIIH</sequence>
<evidence type="ECO:0000313" key="4">
    <source>
        <dbReference type="Proteomes" id="UP001303115"/>
    </source>
</evidence>
<keyword evidence="4" id="KW-1185">Reference proteome</keyword>
<dbReference type="Pfam" id="PF03881">
    <property type="entry name" value="Fructosamin_kin"/>
    <property type="match status" value="1"/>
</dbReference>
<comment type="caution">
    <text evidence="3">The sequence shown here is derived from an EMBL/GenBank/DDBJ whole genome shotgun (WGS) entry which is preliminary data.</text>
</comment>
<evidence type="ECO:0000256" key="1">
    <source>
        <dbReference type="ARBA" id="ARBA00011961"/>
    </source>
</evidence>
<dbReference type="GO" id="GO:0102193">
    <property type="term" value="F:protein-ribulosamine 3-kinase activity"/>
    <property type="evidence" value="ECO:0007669"/>
    <property type="project" value="UniProtKB-EC"/>
</dbReference>